<keyword evidence="2" id="KW-1185">Reference proteome</keyword>
<evidence type="ECO:0000313" key="1">
    <source>
        <dbReference type="EMBL" id="CAG8721264.1"/>
    </source>
</evidence>
<evidence type="ECO:0000313" key="2">
    <source>
        <dbReference type="Proteomes" id="UP000789366"/>
    </source>
</evidence>
<comment type="caution">
    <text evidence="1">The sequence shown here is derived from an EMBL/GenBank/DDBJ whole genome shotgun (WGS) entry which is preliminary data.</text>
</comment>
<gene>
    <name evidence="1" type="ORF">SPELUC_LOCUS12451</name>
</gene>
<protein>
    <submittedName>
        <fullName evidence="1">12527_t:CDS:1</fullName>
    </submittedName>
</protein>
<dbReference type="Proteomes" id="UP000789366">
    <property type="component" value="Unassembled WGS sequence"/>
</dbReference>
<sequence>MAPTSVSDNLSKESSPPRLNRTRKIILAVAGFFLVGSFVAQIPAVAKKLDGVAAKIPEYITNVETKEDHEKLGTIEEMKVAKIKKEEVKN</sequence>
<proteinExistence type="predicted"/>
<reference evidence="1" key="1">
    <citation type="submission" date="2021-06" db="EMBL/GenBank/DDBJ databases">
        <authorList>
            <person name="Kallberg Y."/>
            <person name="Tangrot J."/>
            <person name="Rosling A."/>
        </authorList>
    </citation>
    <scope>NUCLEOTIDE SEQUENCE</scope>
    <source>
        <strain evidence="1">28 12/20/2015</strain>
    </source>
</reference>
<dbReference type="EMBL" id="CAJVPW010029465">
    <property type="protein sequence ID" value="CAG8721264.1"/>
    <property type="molecule type" value="Genomic_DNA"/>
</dbReference>
<organism evidence="1 2">
    <name type="scientific">Cetraspora pellucida</name>
    <dbReference type="NCBI Taxonomy" id="1433469"/>
    <lineage>
        <taxon>Eukaryota</taxon>
        <taxon>Fungi</taxon>
        <taxon>Fungi incertae sedis</taxon>
        <taxon>Mucoromycota</taxon>
        <taxon>Glomeromycotina</taxon>
        <taxon>Glomeromycetes</taxon>
        <taxon>Diversisporales</taxon>
        <taxon>Gigasporaceae</taxon>
        <taxon>Cetraspora</taxon>
    </lineage>
</organism>
<accession>A0ACA9PX39</accession>
<name>A0ACA9PX39_9GLOM</name>